<dbReference type="AlphaFoldDB" id="A0A158EGV6"/>
<name>A0A158EGV6_9BURK</name>
<organism evidence="1 2">
    <name type="scientific">Caballeronia calidae</name>
    <dbReference type="NCBI Taxonomy" id="1777139"/>
    <lineage>
        <taxon>Bacteria</taxon>
        <taxon>Pseudomonadati</taxon>
        <taxon>Pseudomonadota</taxon>
        <taxon>Betaproteobacteria</taxon>
        <taxon>Burkholderiales</taxon>
        <taxon>Burkholderiaceae</taxon>
        <taxon>Caballeronia</taxon>
    </lineage>
</organism>
<proteinExistence type="predicted"/>
<accession>A0A158EGV6</accession>
<gene>
    <name evidence="1" type="ORF">AWB78_07882</name>
</gene>
<keyword evidence="2" id="KW-1185">Reference proteome</keyword>
<sequence>MASNSHMAFARNAAGQVVAASDLPSVGPAIFHCAGCGCEVTLCRQDASQAYFRHARPVACELCALHALHAAALQLLAESRFVDAPALTQHGIGHGKRHMIEEWGEASVCTNVDGIPVDFFAETLAGPLVIQIAIKSGRSGRRVVLGDRRRETGRSALLDAKVVFLSRCALA</sequence>
<dbReference type="RefSeq" id="WP_157697772.1">
    <property type="nucleotide sequence ID" value="NZ_FCOX02000101.1"/>
</dbReference>
<comment type="caution">
    <text evidence="1">The sequence shown here is derived from an EMBL/GenBank/DDBJ whole genome shotgun (WGS) entry which is preliminary data.</text>
</comment>
<evidence type="ECO:0000313" key="2">
    <source>
        <dbReference type="Proteomes" id="UP000071859"/>
    </source>
</evidence>
<dbReference type="OrthoDB" id="9134102at2"/>
<reference evidence="1" key="1">
    <citation type="submission" date="2016-01" db="EMBL/GenBank/DDBJ databases">
        <authorList>
            <person name="Peeters C."/>
        </authorList>
    </citation>
    <scope>NUCLEOTIDE SEQUENCE</scope>
    <source>
        <strain evidence="1">LMG 29321</strain>
    </source>
</reference>
<dbReference type="Proteomes" id="UP000071859">
    <property type="component" value="Unassembled WGS sequence"/>
</dbReference>
<protein>
    <submittedName>
        <fullName evidence="1">Uncharacterized protein</fullName>
    </submittedName>
</protein>
<dbReference type="EMBL" id="FCOX02000101">
    <property type="protein sequence ID" value="SAL06112.1"/>
    <property type="molecule type" value="Genomic_DNA"/>
</dbReference>
<evidence type="ECO:0000313" key="1">
    <source>
        <dbReference type="EMBL" id="SAL06112.1"/>
    </source>
</evidence>